<dbReference type="PANTHER" id="PTHR47219:SF9">
    <property type="entry name" value="GTPASE ACTIVATING PROTEIN AND CENTROSOME-ASSOCIATED, ISOFORM B"/>
    <property type="match status" value="1"/>
</dbReference>
<dbReference type="FunFam" id="1.10.8.270:FF:000001">
    <property type="entry name" value="TBC1 domain family member 1"/>
    <property type="match status" value="1"/>
</dbReference>
<dbReference type="Gene3D" id="1.10.472.80">
    <property type="entry name" value="Ypt/Rab-GAP domain of gyp1p, domain 3"/>
    <property type="match status" value="1"/>
</dbReference>
<dbReference type="InterPro" id="IPR000195">
    <property type="entry name" value="Rab-GAP-TBC_dom"/>
</dbReference>
<feature type="coiled-coil region" evidence="2">
    <location>
        <begin position="604"/>
        <end position="631"/>
    </location>
</feature>
<evidence type="ECO:0000256" key="2">
    <source>
        <dbReference type="SAM" id="Coils"/>
    </source>
</evidence>
<evidence type="ECO:0000256" key="1">
    <source>
        <dbReference type="ARBA" id="ARBA00022468"/>
    </source>
</evidence>
<dbReference type="SUPFAM" id="SSF47923">
    <property type="entry name" value="Ypt/Rab-GAP domain of gyp1p"/>
    <property type="match status" value="2"/>
</dbReference>
<reference evidence="4 5" key="1">
    <citation type="submission" date="2024-11" db="EMBL/GenBank/DDBJ databases">
        <title>Adaptive evolution of stress response genes in parasites aligns with host niche diversity.</title>
        <authorList>
            <person name="Hahn C."/>
            <person name="Resl P."/>
        </authorList>
    </citation>
    <scope>NUCLEOTIDE SEQUENCE [LARGE SCALE GENOMIC DNA]</scope>
    <source>
        <strain evidence="4">EGGRZ-B1_66</strain>
        <tissue evidence="4">Body</tissue>
    </source>
</reference>
<protein>
    <recommendedName>
        <fullName evidence="3">Rab-GAP TBC domain-containing protein</fullName>
    </recommendedName>
</protein>
<dbReference type="Pfam" id="PF00566">
    <property type="entry name" value="RabGAP-TBC"/>
    <property type="match status" value="1"/>
</dbReference>
<comment type="caution">
    <text evidence="4">The sequence shown here is derived from an EMBL/GenBank/DDBJ whole genome shotgun (WGS) entry which is preliminary data.</text>
</comment>
<organism evidence="4 5">
    <name type="scientific">Cichlidogyrus casuarinus</name>
    <dbReference type="NCBI Taxonomy" id="1844966"/>
    <lineage>
        <taxon>Eukaryota</taxon>
        <taxon>Metazoa</taxon>
        <taxon>Spiralia</taxon>
        <taxon>Lophotrochozoa</taxon>
        <taxon>Platyhelminthes</taxon>
        <taxon>Monogenea</taxon>
        <taxon>Monopisthocotylea</taxon>
        <taxon>Dactylogyridea</taxon>
        <taxon>Ancyrocephalidae</taxon>
        <taxon>Cichlidogyrus</taxon>
    </lineage>
</organism>
<dbReference type="InterPro" id="IPR035969">
    <property type="entry name" value="Rab-GAP_TBC_sf"/>
</dbReference>
<dbReference type="EMBL" id="JBJKFK010000005">
    <property type="protein sequence ID" value="KAL3321211.1"/>
    <property type="molecule type" value="Genomic_DNA"/>
</dbReference>
<dbReference type="GO" id="GO:0005096">
    <property type="term" value="F:GTPase activator activity"/>
    <property type="evidence" value="ECO:0007669"/>
    <property type="project" value="UniProtKB-KW"/>
</dbReference>
<dbReference type="SMART" id="SM00164">
    <property type="entry name" value="TBC"/>
    <property type="match status" value="1"/>
</dbReference>
<feature type="domain" description="Rab-GAP TBC" evidence="3">
    <location>
        <begin position="337"/>
        <end position="522"/>
    </location>
</feature>
<dbReference type="AlphaFoldDB" id="A0ABD2QNY1"/>
<dbReference type="Gene3D" id="1.10.8.270">
    <property type="entry name" value="putative rabgap domain of human tbc1 domain family member 14 like domains"/>
    <property type="match status" value="1"/>
</dbReference>
<sequence>MCHKKSDNDKWFNVPKSKSGIFKLRANTDKKLILGVVSASTNDGLRPVTFNRCLGALVCYGRFRETAQLSSLEIDSNPKSWEASQSLIVGSEFATTAIWPHKDPTLIKFNAINEKNAHLFFTLGIHLICDNINKPIVFQVVAKAKVHKSDENFWISGDKRPLALRVRLNLQDTIAPGGSILVDNLCVQSIDFPSSFAENPNSLFTMGNLGILEPACSIEEPISPEEDNAKSDADSVSMLSLSELPEEEHISSGQGFVDPDISSDELLNAWSLLIKDWQLALREHERLSRLQMESKKNTVLSKVGISMTNSHPLTQGPYLEYLGFQLLRRVRNLVSRGVPEPLRNEVWFLLTGSFSEHKNKMEAYRILLPKNCECDPVILRDLERTYPAHDFFKTKKGQDALFQVNHAFALYDDQVGYCQSTSFIAAALLLHIPEEQAFSLLVDIMYRYNHRSLFLDGCRGLHITLAQLDKLIKDTLPALHRHFKDLAIESHMYASQWIMTLFTAKFPLHLVFHILDLYFLEGRVFIFKLCLALLTESQEDLLGLNFEGVLRYFSHTMPRRYLENNLADCLIKAACTIKISLAKLTKCEKNWLEVQKNILPTDPVLRLKKQNEDLVNRVEKLEKENESMAKGMLDRQVALNSEFEEVSSLLSLLSHLITAMA</sequence>
<dbReference type="Proteomes" id="UP001626550">
    <property type="component" value="Unassembled WGS sequence"/>
</dbReference>
<evidence type="ECO:0000259" key="3">
    <source>
        <dbReference type="PROSITE" id="PS50086"/>
    </source>
</evidence>
<keyword evidence="2" id="KW-0175">Coiled coil</keyword>
<dbReference type="PANTHER" id="PTHR47219">
    <property type="entry name" value="RAB GTPASE-ACTIVATING PROTEIN 1-LIKE"/>
    <property type="match status" value="1"/>
</dbReference>
<dbReference type="InterPro" id="IPR050302">
    <property type="entry name" value="Rab_GAP_TBC_domain"/>
</dbReference>
<dbReference type="PROSITE" id="PS50086">
    <property type="entry name" value="TBC_RABGAP"/>
    <property type="match status" value="1"/>
</dbReference>
<keyword evidence="1" id="KW-0343">GTPase activation</keyword>
<proteinExistence type="predicted"/>
<name>A0ABD2QNY1_9PLAT</name>
<evidence type="ECO:0000313" key="4">
    <source>
        <dbReference type="EMBL" id="KAL3321211.1"/>
    </source>
</evidence>
<gene>
    <name evidence="4" type="ORF">Ciccas_000089</name>
</gene>
<evidence type="ECO:0000313" key="5">
    <source>
        <dbReference type="Proteomes" id="UP001626550"/>
    </source>
</evidence>
<keyword evidence="5" id="KW-1185">Reference proteome</keyword>
<accession>A0ABD2QNY1</accession>